<dbReference type="PANTHER" id="PTHR24148">
    <property type="entry name" value="ANKYRIN REPEAT DOMAIN-CONTAINING PROTEIN 39 HOMOLOG-RELATED"/>
    <property type="match status" value="1"/>
</dbReference>
<gene>
    <name evidence="2" type="ORF">EK21DRAFT_73994</name>
</gene>
<name>A0A9P4H350_9PLEO</name>
<organism evidence="2 3">
    <name type="scientific">Setomelanomma holmii</name>
    <dbReference type="NCBI Taxonomy" id="210430"/>
    <lineage>
        <taxon>Eukaryota</taxon>
        <taxon>Fungi</taxon>
        <taxon>Dikarya</taxon>
        <taxon>Ascomycota</taxon>
        <taxon>Pezizomycotina</taxon>
        <taxon>Dothideomycetes</taxon>
        <taxon>Pleosporomycetidae</taxon>
        <taxon>Pleosporales</taxon>
        <taxon>Pleosporineae</taxon>
        <taxon>Phaeosphaeriaceae</taxon>
        <taxon>Setomelanomma</taxon>
    </lineage>
</organism>
<feature type="non-terminal residue" evidence="2">
    <location>
        <position position="141"/>
    </location>
</feature>
<proteinExistence type="predicted"/>
<dbReference type="Pfam" id="PF06985">
    <property type="entry name" value="HET"/>
    <property type="match status" value="1"/>
</dbReference>
<sequence length="141" mass="16711">MRGATFFHEPLDHSQQQIRLVSIQPASDGPIVCTVKLITLDRFRTPDYRALSYVWGPPTPTCKIQVNNQPFHVRQNLFDFLLAFRKRLHTFRGCDQYVDEVQWLWIDQICIAQAVVHERNHQVKMMSEIYTWATYVYIWLG</sequence>
<dbReference type="PANTHER" id="PTHR24148:SF73">
    <property type="entry name" value="HET DOMAIN PROTEIN (AFU_ORTHOLOGUE AFUA_8G01020)"/>
    <property type="match status" value="1"/>
</dbReference>
<feature type="domain" description="Heterokaryon incompatibility" evidence="1">
    <location>
        <begin position="48"/>
        <end position="141"/>
    </location>
</feature>
<dbReference type="InterPro" id="IPR052895">
    <property type="entry name" value="HetReg/Transcr_Mod"/>
</dbReference>
<comment type="caution">
    <text evidence="2">The sequence shown here is derived from an EMBL/GenBank/DDBJ whole genome shotgun (WGS) entry which is preliminary data.</text>
</comment>
<evidence type="ECO:0000259" key="1">
    <source>
        <dbReference type="Pfam" id="PF06985"/>
    </source>
</evidence>
<evidence type="ECO:0000313" key="3">
    <source>
        <dbReference type="Proteomes" id="UP000799777"/>
    </source>
</evidence>
<protein>
    <submittedName>
        <fullName evidence="2">HET-domain-containing protein</fullName>
    </submittedName>
</protein>
<keyword evidence="3" id="KW-1185">Reference proteome</keyword>
<dbReference type="OrthoDB" id="194358at2759"/>
<dbReference type="EMBL" id="ML978242">
    <property type="protein sequence ID" value="KAF2026509.1"/>
    <property type="molecule type" value="Genomic_DNA"/>
</dbReference>
<reference evidence="2" key="1">
    <citation type="journal article" date="2020" name="Stud. Mycol.">
        <title>101 Dothideomycetes genomes: a test case for predicting lifestyles and emergence of pathogens.</title>
        <authorList>
            <person name="Haridas S."/>
            <person name="Albert R."/>
            <person name="Binder M."/>
            <person name="Bloem J."/>
            <person name="Labutti K."/>
            <person name="Salamov A."/>
            <person name="Andreopoulos B."/>
            <person name="Baker S."/>
            <person name="Barry K."/>
            <person name="Bills G."/>
            <person name="Bluhm B."/>
            <person name="Cannon C."/>
            <person name="Castanera R."/>
            <person name="Culley D."/>
            <person name="Daum C."/>
            <person name="Ezra D."/>
            <person name="Gonzalez J."/>
            <person name="Henrissat B."/>
            <person name="Kuo A."/>
            <person name="Liang C."/>
            <person name="Lipzen A."/>
            <person name="Lutzoni F."/>
            <person name="Magnuson J."/>
            <person name="Mondo S."/>
            <person name="Nolan M."/>
            <person name="Ohm R."/>
            <person name="Pangilinan J."/>
            <person name="Park H.-J."/>
            <person name="Ramirez L."/>
            <person name="Alfaro M."/>
            <person name="Sun H."/>
            <person name="Tritt A."/>
            <person name="Yoshinaga Y."/>
            <person name="Zwiers L.-H."/>
            <person name="Turgeon B."/>
            <person name="Goodwin S."/>
            <person name="Spatafora J."/>
            <person name="Crous P."/>
            <person name="Grigoriev I."/>
        </authorList>
    </citation>
    <scope>NUCLEOTIDE SEQUENCE</scope>
    <source>
        <strain evidence="2">CBS 110217</strain>
    </source>
</reference>
<accession>A0A9P4H350</accession>
<dbReference type="InterPro" id="IPR010730">
    <property type="entry name" value="HET"/>
</dbReference>
<dbReference type="Proteomes" id="UP000799777">
    <property type="component" value="Unassembled WGS sequence"/>
</dbReference>
<evidence type="ECO:0000313" key="2">
    <source>
        <dbReference type="EMBL" id="KAF2026509.1"/>
    </source>
</evidence>
<dbReference type="AlphaFoldDB" id="A0A9P4H350"/>